<evidence type="ECO:0000256" key="9">
    <source>
        <dbReference type="ARBA" id="ARBA00022723"/>
    </source>
</evidence>
<dbReference type="RefSeq" id="WP_208429309.1">
    <property type="nucleotide sequence ID" value="NZ_JAEPRJ010000001.1"/>
</dbReference>
<evidence type="ECO:0000256" key="6">
    <source>
        <dbReference type="ARBA" id="ARBA00022679"/>
    </source>
</evidence>
<evidence type="ECO:0000256" key="11">
    <source>
        <dbReference type="ARBA" id="ARBA00023014"/>
    </source>
</evidence>
<dbReference type="SFLD" id="SFLDG01062">
    <property type="entry name" value="methyltransferase_(Class_A)"/>
    <property type="match status" value="1"/>
</dbReference>
<keyword evidence="15" id="KW-1185">Reference proteome</keyword>
<comment type="caution">
    <text evidence="12">Lacks conserved residue(s) required for the propagation of feature annotation.</text>
</comment>
<evidence type="ECO:0000256" key="12">
    <source>
        <dbReference type="HAMAP-Rule" id="MF_01849"/>
    </source>
</evidence>
<dbReference type="PIRSF" id="PIRSF006004">
    <property type="entry name" value="CHP00048"/>
    <property type="match status" value="1"/>
</dbReference>
<dbReference type="Gene3D" id="3.20.20.70">
    <property type="entry name" value="Aldolase class I"/>
    <property type="match status" value="1"/>
</dbReference>
<comment type="catalytic activity">
    <reaction evidence="12">
        <text>adenosine(2503) in 23S rRNA + 2 reduced [2Fe-2S]-[ferredoxin] + 2 S-adenosyl-L-methionine = 2-methyladenosine(2503) in 23S rRNA + 5'-deoxyadenosine + L-methionine + 2 oxidized [2Fe-2S]-[ferredoxin] + S-adenosyl-L-homocysteine</text>
        <dbReference type="Rhea" id="RHEA:42916"/>
        <dbReference type="Rhea" id="RHEA-COMP:10000"/>
        <dbReference type="Rhea" id="RHEA-COMP:10001"/>
        <dbReference type="Rhea" id="RHEA-COMP:10152"/>
        <dbReference type="Rhea" id="RHEA-COMP:10282"/>
        <dbReference type="ChEBI" id="CHEBI:17319"/>
        <dbReference type="ChEBI" id="CHEBI:33737"/>
        <dbReference type="ChEBI" id="CHEBI:33738"/>
        <dbReference type="ChEBI" id="CHEBI:57844"/>
        <dbReference type="ChEBI" id="CHEBI:57856"/>
        <dbReference type="ChEBI" id="CHEBI:59789"/>
        <dbReference type="ChEBI" id="CHEBI:74411"/>
        <dbReference type="ChEBI" id="CHEBI:74497"/>
        <dbReference type="EC" id="2.1.1.192"/>
    </reaction>
</comment>
<feature type="domain" description="Radical SAM core" evidence="13">
    <location>
        <begin position="101"/>
        <end position="331"/>
    </location>
</feature>
<sequence length="349" mass="39595">MTEGRKDIVSLDFNELQSLITELGEPKFRAKQVYEWIHKKLVKSYDEMTNVPLKLRNKLEERLPFTEITEVARKDSASGDTSKFVFKLYDGYVIESVLMKYRYGNSVCISSQVGCRMGCTFCASTLLGLSRQLAPSEMLSQIYTIQRETGERVSNIVVMGTGEPLDNFDNLLKFLEMITDENGLNISQRNITVSTCGLVPNIKKLADKNLAITLAISLHAPTDEDRRRIMPIANKYTIKEILEATDYYFEKTGRRISYEYSLIDGENDTPENAEKLAALLKGKNCHVNLIPINPIKERAYKSSTPGGVLRFKKILENKGINATIREEMGQDIDAACGQLRKEYMENENK</sequence>
<feature type="binding site" evidence="12">
    <location>
        <position position="119"/>
    </location>
    <ligand>
        <name>[4Fe-4S] cluster</name>
        <dbReference type="ChEBI" id="CHEBI:49883"/>
        <note>4Fe-4S-S-AdoMet</note>
    </ligand>
</feature>
<dbReference type="SUPFAM" id="SSF102114">
    <property type="entry name" value="Radical SAM enzymes"/>
    <property type="match status" value="1"/>
</dbReference>
<comment type="function">
    <text evidence="12">Specifically methylates position 2 of adenine 2503 in 23S rRNA and position 2 of adenine 37 in tRNAs.</text>
</comment>
<organism evidence="14 15">
    <name type="scientific">Catonella massiliensis</name>
    <dbReference type="NCBI Taxonomy" id="2799636"/>
    <lineage>
        <taxon>Bacteria</taxon>
        <taxon>Bacillati</taxon>
        <taxon>Bacillota</taxon>
        <taxon>Clostridia</taxon>
        <taxon>Lachnospirales</taxon>
        <taxon>Lachnospiraceae</taxon>
        <taxon>Catonella</taxon>
    </lineage>
</organism>
<keyword evidence="3 12" id="KW-0963">Cytoplasm</keyword>
<dbReference type="InterPro" id="IPR048641">
    <property type="entry name" value="RlmN_N"/>
</dbReference>
<dbReference type="InterPro" id="IPR004383">
    <property type="entry name" value="rRNA_lsu_MTrfase_RlmN/Cfr"/>
</dbReference>
<dbReference type="HAMAP" id="MF_01849">
    <property type="entry name" value="RNA_methyltr_RlmN"/>
    <property type="match status" value="1"/>
</dbReference>
<keyword evidence="7 12" id="KW-0949">S-adenosyl-L-methionine</keyword>
<comment type="catalytic activity">
    <reaction evidence="12">
        <text>adenosine(37) in tRNA + 2 reduced [2Fe-2S]-[ferredoxin] + 2 S-adenosyl-L-methionine = 2-methyladenosine(37) in tRNA + 5'-deoxyadenosine + L-methionine + 2 oxidized [2Fe-2S]-[ferredoxin] + S-adenosyl-L-homocysteine</text>
        <dbReference type="Rhea" id="RHEA:43332"/>
        <dbReference type="Rhea" id="RHEA-COMP:10000"/>
        <dbReference type="Rhea" id="RHEA-COMP:10001"/>
        <dbReference type="Rhea" id="RHEA-COMP:10162"/>
        <dbReference type="Rhea" id="RHEA-COMP:10485"/>
        <dbReference type="ChEBI" id="CHEBI:17319"/>
        <dbReference type="ChEBI" id="CHEBI:33737"/>
        <dbReference type="ChEBI" id="CHEBI:33738"/>
        <dbReference type="ChEBI" id="CHEBI:57844"/>
        <dbReference type="ChEBI" id="CHEBI:57856"/>
        <dbReference type="ChEBI" id="CHEBI:59789"/>
        <dbReference type="ChEBI" id="CHEBI:74411"/>
        <dbReference type="ChEBI" id="CHEBI:74497"/>
        <dbReference type="EC" id="2.1.1.192"/>
    </reaction>
</comment>
<evidence type="ECO:0000256" key="1">
    <source>
        <dbReference type="ARBA" id="ARBA00004496"/>
    </source>
</evidence>
<feature type="binding site" evidence="12">
    <location>
        <position position="122"/>
    </location>
    <ligand>
        <name>[4Fe-4S] cluster</name>
        <dbReference type="ChEBI" id="CHEBI:49883"/>
        <note>4Fe-4S-S-AdoMet</note>
    </ligand>
</feature>
<comment type="subcellular location">
    <subcellularLocation>
        <location evidence="1 12">Cytoplasm</location>
    </subcellularLocation>
</comment>
<comment type="similarity">
    <text evidence="12">Belongs to the radical SAM superfamily. RlmN family.</text>
</comment>
<keyword evidence="12" id="KW-1015">Disulfide bond</keyword>
<comment type="caution">
    <text evidence="14">The sequence shown here is derived from an EMBL/GenBank/DDBJ whole genome shotgun (WGS) entry which is preliminary data.</text>
</comment>
<dbReference type="NCBIfam" id="TIGR00048">
    <property type="entry name" value="rRNA_mod_RlmN"/>
    <property type="match status" value="1"/>
</dbReference>
<evidence type="ECO:0000259" key="13">
    <source>
        <dbReference type="PROSITE" id="PS51918"/>
    </source>
</evidence>
<dbReference type="Pfam" id="PF04055">
    <property type="entry name" value="Radical_SAM"/>
    <property type="match status" value="1"/>
</dbReference>
<dbReference type="InterPro" id="IPR058240">
    <property type="entry name" value="rSAM_sf"/>
</dbReference>
<accession>A0ABS1J1F7</accession>
<feature type="active site" description="S-methylcysteine intermediate" evidence="12">
    <location>
        <position position="336"/>
    </location>
</feature>
<dbReference type="PROSITE" id="PS51918">
    <property type="entry name" value="RADICAL_SAM"/>
    <property type="match status" value="1"/>
</dbReference>
<evidence type="ECO:0000256" key="10">
    <source>
        <dbReference type="ARBA" id="ARBA00023004"/>
    </source>
</evidence>
<keyword evidence="11 12" id="KW-0411">Iron-sulfur</keyword>
<comment type="cofactor">
    <cofactor evidence="12">
        <name>[4Fe-4S] cluster</name>
        <dbReference type="ChEBI" id="CHEBI:49883"/>
    </cofactor>
    <text evidence="12">Binds 1 [4Fe-4S] cluster. The cluster is coordinated with 3 cysteines and an exchangeable S-adenosyl-L-methionine.</text>
</comment>
<dbReference type="InterPro" id="IPR040072">
    <property type="entry name" value="Methyltransferase_A"/>
</dbReference>
<dbReference type="Gene3D" id="1.10.150.530">
    <property type="match status" value="1"/>
</dbReference>
<gene>
    <name evidence="12 14" type="primary">rlmN</name>
    <name evidence="14" type="ORF">JJN12_08685</name>
</gene>
<keyword evidence="4 12" id="KW-0698">rRNA processing</keyword>
<dbReference type="EMBL" id="JAEPRJ010000001">
    <property type="protein sequence ID" value="MBK5897850.1"/>
    <property type="molecule type" value="Genomic_DNA"/>
</dbReference>
<feature type="binding site" evidence="12">
    <location>
        <position position="115"/>
    </location>
    <ligand>
        <name>[4Fe-4S] cluster</name>
        <dbReference type="ChEBI" id="CHEBI:49883"/>
        <note>4Fe-4S-S-AdoMet</note>
    </ligand>
</feature>
<dbReference type="SFLD" id="SFLDS00029">
    <property type="entry name" value="Radical_SAM"/>
    <property type="match status" value="1"/>
</dbReference>
<comment type="miscellaneous">
    <text evidence="12">Reaction proceeds by a ping-pong mechanism involving intermediate methylation of a conserved cysteine residue.</text>
</comment>
<keyword evidence="2 12" id="KW-0004">4Fe-4S</keyword>
<evidence type="ECO:0000313" key="15">
    <source>
        <dbReference type="Proteomes" id="UP000604730"/>
    </source>
</evidence>
<keyword evidence="10 12" id="KW-0408">Iron</keyword>
<evidence type="ECO:0000256" key="4">
    <source>
        <dbReference type="ARBA" id="ARBA00022552"/>
    </source>
</evidence>
<evidence type="ECO:0000256" key="5">
    <source>
        <dbReference type="ARBA" id="ARBA00022603"/>
    </source>
</evidence>
<keyword evidence="9 12" id="KW-0479">Metal-binding</keyword>
<dbReference type="SFLD" id="SFLDF00275">
    <property type="entry name" value="adenosine_C2_methyltransferase"/>
    <property type="match status" value="1"/>
</dbReference>
<evidence type="ECO:0000256" key="2">
    <source>
        <dbReference type="ARBA" id="ARBA00022485"/>
    </source>
</evidence>
<name>A0ABS1J1F7_9FIRM</name>
<dbReference type="PANTHER" id="PTHR30544">
    <property type="entry name" value="23S RRNA METHYLTRANSFERASE"/>
    <property type="match status" value="1"/>
</dbReference>
<feature type="active site" description="Proton acceptor" evidence="12">
    <location>
        <position position="95"/>
    </location>
</feature>
<feature type="binding site" evidence="12">
    <location>
        <position position="293"/>
    </location>
    <ligand>
        <name>S-adenosyl-L-methionine</name>
        <dbReference type="ChEBI" id="CHEBI:59789"/>
    </ligand>
</feature>
<evidence type="ECO:0000256" key="3">
    <source>
        <dbReference type="ARBA" id="ARBA00022490"/>
    </source>
</evidence>
<reference evidence="14 15" key="1">
    <citation type="submission" date="2021-01" db="EMBL/GenBank/DDBJ databases">
        <title>Isolation and description of Catonella massiliensis sp. nov., a novel Catonella species, isolated from a stable periodontitis subject.</title>
        <authorList>
            <person name="Antezack A."/>
            <person name="Boxberger M."/>
            <person name="La Scola B."/>
            <person name="Monnet-Corti V."/>
        </authorList>
    </citation>
    <scope>NUCLEOTIDE SEQUENCE [LARGE SCALE GENOMIC DNA]</scope>
    <source>
        <strain evidence="14 15">Marseille-Q4567</strain>
    </source>
</reference>
<dbReference type="InterPro" id="IPR007197">
    <property type="entry name" value="rSAM"/>
</dbReference>
<evidence type="ECO:0000256" key="7">
    <source>
        <dbReference type="ARBA" id="ARBA00022691"/>
    </source>
</evidence>
<proteinExistence type="inferred from homology"/>
<feature type="binding site" evidence="12">
    <location>
        <begin position="162"/>
        <end position="163"/>
    </location>
    <ligand>
        <name>S-adenosyl-L-methionine</name>
        <dbReference type="ChEBI" id="CHEBI:59789"/>
    </ligand>
</feature>
<dbReference type="Proteomes" id="UP000604730">
    <property type="component" value="Unassembled WGS sequence"/>
</dbReference>
<dbReference type="EC" id="2.1.1.192" evidence="12"/>
<dbReference type="PANTHER" id="PTHR30544:SF5">
    <property type="entry name" value="RADICAL SAM CORE DOMAIN-CONTAINING PROTEIN"/>
    <property type="match status" value="1"/>
</dbReference>
<keyword evidence="8 12" id="KW-0819">tRNA processing</keyword>
<feature type="binding site" evidence="12">
    <location>
        <position position="194"/>
    </location>
    <ligand>
        <name>S-adenosyl-L-methionine</name>
        <dbReference type="ChEBI" id="CHEBI:59789"/>
    </ligand>
</feature>
<dbReference type="InterPro" id="IPR013785">
    <property type="entry name" value="Aldolase_TIM"/>
</dbReference>
<keyword evidence="6 12" id="KW-0808">Transferase</keyword>
<evidence type="ECO:0000313" key="14">
    <source>
        <dbReference type="EMBL" id="MBK5897850.1"/>
    </source>
</evidence>
<dbReference type="CDD" id="cd01335">
    <property type="entry name" value="Radical_SAM"/>
    <property type="match status" value="1"/>
</dbReference>
<dbReference type="Pfam" id="PF21016">
    <property type="entry name" value="RlmN_N"/>
    <property type="match status" value="1"/>
</dbReference>
<keyword evidence="5 12" id="KW-0489">Methyltransferase</keyword>
<feature type="binding site" evidence="12">
    <location>
        <begin position="217"/>
        <end position="219"/>
    </location>
    <ligand>
        <name>S-adenosyl-L-methionine</name>
        <dbReference type="ChEBI" id="CHEBI:59789"/>
    </ligand>
</feature>
<protein>
    <recommendedName>
        <fullName evidence="12">Probable dual-specificity RNA methyltransferase RlmN</fullName>
        <ecNumber evidence="12">2.1.1.192</ecNumber>
    </recommendedName>
    <alternativeName>
        <fullName evidence="12">23S rRNA (adenine(2503)-C(2))-methyltransferase</fullName>
    </alternativeName>
    <alternativeName>
        <fullName evidence="12">23S rRNA m2A2503 methyltransferase</fullName>
    </alternativeName>
    <alternativeName>
        <fullName evidence="12">Ribosomal RNA large subunit methyltransferase N</fullName>
    </alternativeName>
    <alternativeName>
        <fullName evidence="12">tRNA (adenine(37)-C(2))-methyltransferase</fullName>
    </alternativeName>
    <alternativeName>
        <fullName evidence="12">tRNA m2A37 methyltransferase</fullName>
    </alternativeName>
</protein>
<evidence type="ECO:0000256" key="8">
    <source>
        <dbReference type="ARBA" id="ARBA00022694"/>
    </source>
</evidence>
<dbReference type="InterPro" id="IPR027492">
    <property type="entry name" value="RNA_MTrfase_RlmN"/>
</dbReference>